<proteinExistence type="predicted"/>
<accession>A0A142NJZ4</accession>
<dbReference type="InterPro" id="IPR052906">
    <property type="entry name" value="Type_IV_Methyl-Rstrct_Enzyme"/>
</dbReference>
<dbReference type="PANTHER" id="PTHR30015:SF7">
    <property type="entry name" value="TYPE IV METHYL-DIRECTED RESTRICTION ENZYME ECOKMRR"/>
    <property type="match status" value="1"/>
</dbReference>
<feature type="domain" description="Restriction endonuclease type IV Mrr" evidence="1">
    <location>
        <begin position="2"/>
        <end position="63"/>
    </location>
</feature>
<protein>
    <recommendedName>
        <fullName evidence="1">Restriction endonuclease type IV Mrr domain-containing protein</fullName>
    </recommendedName>
</protein>
<reference evidence="3" key="1">
    <citation type="submission" date="2016-03" db="EMBL/GenBank/DDBJ databases">
        <authorList>
            <person name="Ploux O."/>
        </authorList>
    </citation>
    <scope>NUCLEOTIDE SEQUENCE [LARGE SCALE GENOMIC DNA]</scope>
    <source>
        <strain evidence="3">BS258</strain>
    </source>
</reference>
<dbReference type="KEGG" id="bly:A2T55_04245"/>
<dbReference type="EMBL" id="CP014869">
    <property type="protein sequence ID" value="AMT93093.1"/>
    <property type="molecule type" value="Genomic_DNA"/>
</dbReference>
<dbReference type="GO" id="GO:0015666">
    <property type="term" value="F:restriction endodeoxyribonuclease activity"/>
    <property type="evidence" value="ECO:0007669"/>
    <property type="project" value="TreeGrafter"/>
</dbReference>
<dbReference type="Gene3D" id="3.40.1350.10">
    <property type="match status" value="1"/>
</dbReference>
<dbReference type="PANTHER" id="PTHR30015">
    <property type="entry name" value="MRR RESTRICTION SYSTEM PROTEIN"/>
    <property type="match status" value="1"/>
</dbReference>
<gene>
    <name evidence="2" type="ORF">A2T55_04245</name>
</gene>
<dbReference type="AlphaFoldDB" id="A0A142NJZ4"/>
<dbReference type="RefSeq" id="WP_062861101.1">
    <property type="nucleotide sequence ID" value="NZ_CP014869.1"/>
</dbReference>
<dbReference type="GO" id="GO:0003677">
    <property type="term" value="F:DNA binding"/>
    <property type="evidence" value="ECO:0007669"/>
    <property type="project" value="InterPro"/>
</dbReference>
<evidence type="ECO:0000259" key="1">
    <source>
        <dbReference type="Pfam" id="PF04471"/>
    </source>
</evidence>
<dbReference type="Proteomes" id="UP000075950">
    <property type="component" value="Chromosome"/>
</dbReference>
<evidence type="ECO:0000313" key="2">
    <source>
        <dbReference type="EMBL" id="AMT93093.1"/>
    </source>
</evidence>
<dbReference type="InterPro" id="IPR007560">
    <property type="entry name" value="Restrct_endonuc_IV_Mrr"/>
</dbReference>
<name>A0A142NJZ4_BRELN</name>
<organism evidence="2 3">
    <name type="scientific">Brevibacterium linens</name>
    <dbReference type="NCBI Taxonomy" id="1703"/>
    <lineage>
        <taxon>Bacteria</taxon>
        <taxon>Bacillati</taxon>
        <taxon>Actinomycetota</taxon>
        <taxon>Actinomycetes</taxon>
        <taxon>Micrococcales</taxon>
        <taxon>Brevibacteriaceae</taxon>
        <taxon>Brevibacterium</taxon>
    </lineage>
</organism>
<dbReference type="Pfam" id="PF04471">
    <property type="entry name" value="Mrr_cat"/>
    <property type="match status" value="1"/>
</dbReference>
<sequence length="87" mass="9365">MKSTKPSAVPPDIQAPAGALLGAQADRGQFITTAQFSSGAKSYTDSVNTRVILIDGSRLAELMFRFGAGVQIQQTINIVKLDEDYFE</sequence>
<dbReference type="InterPro" id="IPR011856">
    <property type="entry name" value="tRNA_endonuc-like_dom_sf"/>
</dbReference>
<evidence type="ECO:0000313" key="3">
    <source>
        <dbReference type="Proteomes" id="UP000075950"/>
    </source>
</evidence>
<dbReference type="GO" id="GO:0009307">
    <property type="term" value="P:DNA restriction-modification system"/>
    <property type="evidence" value="ECO:0007669"/>
    <property type="project" value="InterPro"/>
</dbReference>